<dbReference type="InterPro" id="IPR052514">
    <property type="entry name" value="SAM-dependent_MTase"/>
</dbReference>
<dbReference type="OrthoDB" id="9812600at2"/>
<accession>A0A066WJ07</accession>
<dbReference type="PANTHER" id="PTHR34203:SF15">
    <property type="entry name" value="SLL1173 PROTEIN"/>
    <property type="match status" value="1"/>
</dbReference>
<organism evidence="2 3">
    <name type="scientific">Flavobacterium seoulense</name>
    <dbReference type="NCBI Taxonomy" id="1492738"/>
    <lineage>
        <taxon>Bacteria</taxon>
        <taxon>Pseudomonadati</taxon>
        <taxon>Bacteroidota</taxon>
        <taxon>Flavobacteriia</taxon>
        <taxon>Flavobacteriales</taxon>
        <taxon>Flavobacteriaceae</taxon>
        <taxon>Flavobacterium</taxon>
    </lineage>
</organism>
<dbReference type="Proteomes" id="UP000027064">
    <property type="component" value="Unassembled WGS sequence"/>
</dbReference>
<dbReference type="NCBIfam" id="TIGR01444">
    <property type="entry name" value="fkbM_fam"/>
    <property type="match status" value="1"/>
</dbReference>
<evidence type="ECO:0000259" key="1">
    <source>
        <dbReference type="Pfam" id="PF05050"/>
    </source>
</evidence>
<dbReference type="PANTHER" id="PTHR34203">
    <property type="entry name" value="METHYLTRANSFERASE, FKBM FAMILY PROTEIN"/>
    <property type="match status" value="1"/>
</dbReference>
<evidence type="ECO:0000313" key="2">
    <source>
        <dbReference type="EMBL" id="KDN53987.1"/>
    </source>
</evidence>
<dbReference type="EMBL" id="JNCA01000030">
    <property type="protein sequence ID" value="KDN53987.1"/>
    <property type="molecule type" value="Genomic_DNA"/>
</dbReference>
<dbReference type="STRING" id="1492738.FEM21_29250"/>
<dbReference type="RefSeq" id="WP_035661846.1">
    <property type="nucleotide sequence ID" value="NZ_JNCA01000030.1"/>
</dbReference>
<dbReference type="SUPFAM" id="SSF53335">
    <property type="entry name" value="S-adenosyl-L-methionine-dependent methyltransferases"/>
    <property type="match status" value="1"/>
</dbReference>
<reference evidence="2 3" key="1">
    <citation type="submission" date="2014-05" db="EMBL/GenBank/DDBJ databases">
        <title>Genome Sequence of Flavobacterium sp. EM1321.</title>
        <authorList>
            <person name="Shin S.-K."/>
            <person name="Yi H."/>
        </authorList>
    </citation>
    <scope>NUCLEOTIDE SEQUENCE [LARGE SCALE GENOMIC DNA]</scope>
    <source>
        <strain evidence="2 3">EM1321</strain>
    </source>
</reference>
<keyword evidence="3" id="KW-1185">Reference proteome</keyword>
<feature type="domain" description="Methyltransferase FkbM" evidence="1">
    <location>
        <begin position="95"/>
        <end position="254"/>
    </location>
</feature>
<dbReference type="Pfam" id="PF05050">
    <property type="entry name" value="Methyltransf_21"/>
    <property type="match status" value="1"/>
</dbReference>
<dbReference type="Gene3D" id="3.40.50.150">
    <property type="entry name" value="Vaccinia Virus protein VP39"/>
    <property type="match status" value="1"/>
</dbReference>
<dbReference type="eggNOG" id="COG2242">
    <property type="taxonomic scope" value="Bacteria"/>
</dbReference>
<name>A0A066WJ07_9FLAO</name>
<dbReference type="InterPro" id="IPR029063">
    <property type="entry name" value="SAM-dependent_MTases_sf"/>
</dbReference>
<sequence length="276" mass="32189">MIKSLYNVYKTVLKNWQITKTAKYNFKEKLTVFKILNELYFKSLFYKKRTEIVQNIFQFKVSANSYTTLSFLFKEIFISRDYFFQADNTRPIIIDCGANIGMSILFFKFIYPNCSIIAFEPNPKAFYLLKKNVEQNNLQNVELYNLALSDEKGQIDFFVGNNEAILLASTIAERGGHDVFKIGSDKLSNYLNTKVDLVKMDIEGSENKVLSDLVLTDKIENAKNYIIEYHHRINNQKSSLSDFIKLFEEATYEYNIKSSFSKIGVFQDILLSFYKV</sequence>
<comment type="caution">
    <text evidence="2">The sequence shown here is derived from an EMBL/GenBank/DDBJ whole genome shotgun (WGS) entry which is preliminary data.</text>
</comment>
<dbReference type="AlphaFoldDB" id="A0A066WJ07"/>
<proteinExistence type="predicted"/>
<dbReference type="InterPro" id="IPR006342">
    <property type="entry name" value="FkbM_mtfrase"/>
</dbReference>
<evidence type="ECO:0000313" key="3">
    <source>
        <dbReference type="Proteomes" id="UP000027064"/>
    </source>
</evidence>
<gene>
    <name evidence="2" type="ORF">FEM21_29250</name>
</gene>
<dbReference type="PATRIC" id="fig|1492738.3.peg.2912"/>
<protein>
    <recommendedName>
        <fullName evidence="1">Methyltransferase FkbM domain-containing protein</fullName>
    </recommendedName>
</protein>